<proteinExistence type="predicted"/>
<keyword evidence="3" id="KW-1185">Reference proteome</keyword>
<organism evidence="2 3">
    <name type="scientific">Phytophthora fragariaefolia</name>
    <dbReference type="NCBI Taxonomy" id="1490495"/>
    <lineage>
        <taxon>Eukaryota</taxon>
        <taxon>Sar</taxon>
        <taxon>Stramenopiles</taxon>
        <taxon>Oomycota</taxon>
        <taxon>Peronosporomycetes</taxon>
        <taxon>Peronosporales</taxon>
        <taxon>Peronosporaceae</taxon>
        <taxon>Phytophthora</taxon>
    </lineage>
</organism>
<comment type="caution">
    <text evidence="2">The sequence shown here is derived from an EMBL/GenBank/DDBJ whole genome shotgun (WGS) entry which is preliminary data.</text>
</comment>
<evidence type="ECO:0000313" key="2">
    <source>
        <dbReference type="EMBL" id="GMF55129.1"/>
    </source>
</evidence>
<feature type="coiled-coil region" evidence="1">
    <location>
        <begin position="25"/>
        <end position="52"/>
    </location>
</feature>
<gene>
    <name evidence="2" type="ORF">Pfra01_002314100</name>
</gene>
<reference evidence="2" key="1">
    <citation type="submission" date="2023-04" db="EMBL/GenBank/DDBJ databases">
        <title>Phytophthora fragariaefolia NBRC 109709.</title>
        <authorList>
            <person name="Ichikawa N."/>
            <person name="Sato H."/>
            <person name="Tonouchi N."/>
        </authorList>
    </citation>
    <scope>NUCLEOTIDE SEQUENCE</scope>
    <source>
        <strain evidence="2">NBRC 109709</strain>
    </source>
</reference>
<accession>A0A9W6Y445</accession>
<evidence type="ECO:0000256" key="1">
    <source>
        <dbReference type="SAM" id="Coils"/>
    </source>
</evidence>
<dbReference type="Proteomes" id="UP001165121">
    <property type="component" value="Unassembled WGS sequence"/>
</dbReference>
<name>A0A9W6Y445_9STRA</name>
<sequence>MVTKLTAAQVEAHRLRNREGMRRTRQNQRQQLLEMKTTLHQLEKRYAELSHRSYTRDNGNCRITKAVSASKRLGAEKLLLQCLLQQKAAWILQLQRIVDFEATDIFSEPQIQEAPKVAVEIIDEHQAAQEFGFQPLTEQDLTQSILDNKRRINHVESRLLRSTLDISSEHSRTNRMQAFGWDIVQRVDGGIMEFVYTKSFHALDILNVMQKTWTNGMTLEEFKKVKAETYRLQALQRINSNAYVFTRDVFSPSNISTFRSVFVRFLVEATKEVSLNTPESKHTVIGTGYVLGTQSVTINCPLAENADGRLAWAELALAIEAFDVVNPNTAETYKHIRWLGRTDYCSEEHAQRNASDTLQGMLRWEMQVIAPALNLVTSTKST</sequence>
<dbReference type="EMBL" id="BSXT01003660">
    <property type="protein sequence ID" value="GMF55129.1"/>
    <property type="molecule type" value="Genomic_DNA"/>
</dbReference>
<dbReference type="AlphaFoldDB" id="A0A9W6Y445"/>
<evidence type="ECO:0000313" key="3">
    <source>
        <dbReference type="Proteomes" id="UP001165121"/>
    </source>
</evidence>
<protein>
    <submittedName>
        <fullName evidence="2">Unnamed protein product</fullName>
    </submittedName>
</protein>
<dbReference type="OrthoDB" id="124127at2759"/>
<keyword evidence="1" id="KW-0175">Coiled coil</keyword>